<evidence type="ECO:0000313" key="4">
    <source>
        <dbReference type="Proteomes" id="UP000029719"/>
    </source>
</evidence>
<gene>
    <name evidence="3" type="ORF">LT42_01325</name>
</gene>
<proteinExistence type="predicted"/>
<accession>A0A9X0EF53</accession>
<dbReference type="RefSeq" id="WP_037009251.1">
    <property type="nucleotide sequence ID" value="NZ_JRMB01000001.1"/>
</dbReference>
<evidence type="ECO:0000256" key="1">
    <source>
        <dbReference type="SAM" id="MobiDB-lite"/>
    </source>
</evidence>
<evidence type="ECO:0000313" key="3">
    <source>
        <dbReference type="EMBL" id="KGF64655.1"/>
    </source>
</evidence>
<feature type="region of interest" description="Disordered" evidence="1">
    <location>
        <begin position="768"/>
        <end position="806"/>
    </location>
</feature>
<dbReference type="InterPro" id="IPR046673">
    <property type="entry name" value="ToxA_N"/>
</dbReference>
<organism evidence="3 4">
    <name type="scientific">Pseudomonas lutea</name>
    <dbReference type="NCBI Taxonomy" id="243924"/>
    <lineage>
        <taxon>Bacteria</taxon>
        <taxon>Pseudomonadati</taxon>
        <taxon>Pseudomonadota</taxon>
        <taxon>Gammaproteobacteria</taxon>
        <taxon>Pseudomonadales</taxon>
        <taxon>Pseudomonadaceae</taxon>
        <taxon>Pseudomonas</taxon>
    </lineage>
</organism>
<sequence>MSSNLDVIDRFTQRPTLRESAVKQLRKALQAQFPDLQIDPEICVITRTTPEGERRAESLLRNLQQAISSGKTPRLRNEANTLLLNPAAEGGVPTPIDFDQLNALLDAVALELGDHFQRALVEFWGTANADGLSPWACVSAALACNLSSAAVDAPEISEDSRAFLRAVAEFPDKTQRDFMLRITEEGADAVIQASIPCVAAGEHCDDVALPILTATGFWRGKEQFFAWEPAGRVSDYSSLVALTSGLMAAQPVPSDARLELREPEGPLFDALAQVILERQLHAVKRASEVAIDFADLDHRLAAATDISPYLLPLVVQPERPDPLPDWLRTASTTDRQDFSRRLITLANAQARAGGRRFNDDLPSLLAFAEQQLQRALLADHPQDTHVQIADLDVLIKHVVAVAVPSGGQVVAAGAVEPVRMSVAAFALANLSGQPAGALGVVQRSGSPTPGWFSADYLRLLICQVDIGRTYPALVSRYLVTDPLEANRRQVLYIDQLRAQLPLRALELKIRTGRQFGASAYALVDALMQDPAQRSPGLRDTTLRPLAFRATVGAAADKAANMFVIADRDTAKGPVVLYRPLSLHTLTAFNSWEALRTAIVQPGELQDEVLTWMSDHARLRYANGGFNQPHIVRFGQGSEFAPLENPSPAQWAFDEVMGDPLIALFIADAAALVELADRNSTSNAESRWALLKRAGWLTLDSVMPFISGPLGNAVWLVQLLTQAQGALSAGSGGEGSEMGESLPNILLTAAMMLLHVGLGDALASARNDGGPFKRGRTATPARPKLAPLLSPTDSKSEPQAPPVPDRPKALLDFRWSRLDQTLSDAQKASLALFRIAPEPALAEPSVTGITEGLYEHNSDWYARVDDAVFQVLLDDQEVLVVDPNNPENVGPRLVRQGQRWCLDLRLRLRGGGPKRSARQLAAENAARLKQVTTEKIELLDRQTALYSRIVANDDRLDGVPIEEHPAVIAEMEADIRAVVEIVDRKNELDQQLRAADRSSDKSYAKDLQGVVRRICLLEGVLLSDMLVLAKEDLARMHALSTTVTASNVEVYRALFEKTLLLQNTGVHWSSVREALWQRMRNVPKVGDEFWRKEALELYNSRMFAHVEWRAARMWSSLELCFSVEVILDGSAAVSLKRLLNDGPLHAALTSQAELEKPNDYTHLEQISVLESSLREYDRASMVALAAFDSEPETVDMAHFQRFIDDLSAISDRAEHRLSDLIRESEEPADTPAEYVPRLTQTRKRVIKTRGQRTLIGRVREGHEPLLGEVVEVKAASGDRVIGSYHQHAEGEWVELEDQRPGLRTRESIVPLSDLMRRGRALLERVEPDIANAVRQSRRASEPEDMEDILCFKADKIGELAAKLQASAEQPGPEEMDVQRLPVLLADLRAAEARLREQGRALRIEMIKRQPPTASRISYLHRQREVDIARIDGLKNMSGARRNDFVQEYVIRDRDGNVLWWAHFHYATEHASADAFTAAHLKLPEQRLMGYRALLKAARDNKEVVSIYRSAIGREPAQRLFLHLAD</sequence>
<evidence type="ECO:0000259" key="2">
    <source>
        <dbReference type="Pfam" id="PF20178"/>
    </source>
</evidence>
<dbReference type="EMBL" id="JRMB01000001">
    <property type="protein sequence ID" value="KGF64655.1"/>
    <property type="molecule type" value="Genomic_DNA"/>
</dbReference>
<comment type="caution">
    <text evidence="3">The sequence shown here is derived from an EMBL/GenBank/DDBJ whole genome shotgun (WGS) entry which is preliminary data.</text>
</comment>
<dbReference type="Pfam" id="PF20178">
    <property type="entry name" value="ToxA_N"/>
    <property type="match status" value="1"/>
</dbReference>
<feature type="domain" description="Dermonecrotic toxin N-terminal" evidence="2">
    <location>
        <begin position="359"/>
        <end position="599"/>
    </location>
</feature>
<protein>
    <recommendedName>
        <fullName evidence="2">Dermonecrotic toxin N-terminal domain-containing protein</fullName>
    </recommendedName>
</protein>
<dbReference type="OrthoDB" id="7003488at2"/>
<dbReference type="Proteomes" id="UP000029719">
    <property type="component" value="Unassembled WGS sequence"/>
</dbReference>
<name>A0A9X0EF53_9PSED</name>
<reference evidence="3 4" key="1">
    <citation type="submission" date="2014-09" db="EMBL/GenBank/DDBJ databases">
        <title>Genome sequence of Pseudomonas lutea strain DSM 17257T.</title>
        <authorList>
            <person name="Kwak Y."/>
            <person name="Shin J.-H."/>
        </authorList>
    </citation>
    <scope>NUCLEOTIDE SEQUENCE [LARGE SCALE GENOMIC DNA]</scope>
    <source>
        <strain evidence="3 4">DSM 17257</strain>
    </source>
</reference>